<accession>A0ACB8TSE6</accession>
<gene>
    <name evidence="1" type="ORF">BDY19DRAFT_1059973</name>
</gene>
<dbReference type="Proteomes" id="UP001055072">
    <property type="component" value="Unassembled WGS sequence"/>
</dbReference>
<comment type="caution">
    <text evidence="1">The sequence shown here is derived from an EMBL/GenBank/DDBJ whole genome shotgun (WGS) entry which is preliminary data.</text>
</comment>
<proteinExistence type="predicted"/>
<evidence type="ECO:0000313" key="2">
    <source>
        <dbReference type="Proteomes" id="UP001055072"/>
    </source>
</evidence>
<sequence length="432" mass="48419">MMHGELIPLPARFAELKQQIAASVPGFEHRVTQAWGELLKEMKGRTDEIATRKTDVIPQVRFDDLQTLNAEVLENIRRRGCVVIRNVVDEAESQSWKEDLKTIVAENPVIGMPEDQKQFFMLYWTKPQVLARAHPNVLAASKWMNNLYHVKGGAVVDGVDLSTPLSYADRFRIRLPGSQWHVHPPHVDGGSIERWEDESFRQCFIDILNGRWKEHDPYDLGARINARTTLYGKPNQASVFRAFQGWLALSNTSPGEGTLQVFPDVFLSNAYLILRPFFKPIAEAVTDVFSPAFWKFDISDADFPGIYAQGDLFLGPAPNPFTHPHLQLEKTMISVPTVRPGDMVFWHCDLIHAVETEHKGEGDSSVLYIPAVPHTPSNAAYIAKQKESFLQGIPPPDYPFTGSEAGFKGVGTIQDILPFGRTAMGFDVEVAA</sequence>
<keyword evidence="2" id="KW-1185">Reference proteome</keyword>
<evidence type="ECO:0000313" key="1">
    <source>
        <dbReference type="EMBL" id="KAI0084900.1"/>
    </source>
</evidence>
<name>A0ACB8TSE6_9APHY</name>
<protein>
    <submittedName>
        <fullName evidence="1">DUF1479-domain-containing protein</fullName>
    </submittedName>
</protein>
<organism evidence="1 2">
    <name type="scientific">Irpex rosettiformis</name>
    <dbReference type="NCBI Taxonomy" id="378272"/>
    <lineage>
        <taxon>Eukaryota</taxon>
        <taxon>Fungi</taxon>
        <taxon>Dikarya</taxon>
        <taxon>Basidiomycota</taxon>
        <taxon>Agaricomycotina</taxon>
        <taxon>Agaricomycetes</taxon>
        <taxon>Polyporales</taxon>
        <taxon>Irpicaceae</taxon>
        <taxon>Irpex</taxon>
    </lineage>
</organism>
<reference evidence="1" key="1">
    <citation type="journal article" date="2021" name="Environ. Microbiol.">
        <title>Gene family expansions and transcriptome signatures uncover fungal adaptations to wood decay.</title>
        <authorList>
            <person name="Hage H."/>
            <person name="Miyauchi S."/>
            <person name="Viragh M."/>
            <person name="Drula E."/>
            <person name="Min B."/>
            <person name="Chaduli D."/>
            <person name="Navarro D."/>
            <person name="Favel A."/>
            <person name="Norest M."/>
            <person name="Lesage-Meessen L."/>
            <person name="Balint B."/>
            <person name="Merenyi Z."/>
            <person name="de Eugenio L."/>
            <person name="Morin E."/>
            <person name="Martinez A.T."/>
            <person name="Baldrian P."/>
            <person name="Stursova M."/>
            <person name="Martinez M.J."/>
            <person name="Novotny C."/>
            <person name="Magnuson J.K."/>
            <person name="Spatafora J.W."/>
            <person name="Maurice S."/>
            <person name="Pangilinan J."/>
            <person name="Andreopoulos W."/>
            <person name="LaButti K."/>
            <person name="Hundley H."/>
            <person name="Na H."/>
            <person name="Kuo A."/>
            <person name="Barry K."/>
            <person name="Lipzen A."/>
            <person name="Henrissat B."/>
            <person name="Riley R."/>
            <person name="Ahrendt S."/>
            <person name="Nagy L.G."/>
            <person name="Grigoriev I.V."/>
            <person name="Martin F."/>
            <person name="Rosso M.N."/>
        </authorList>
    </citation>
    <scope>NUCLEOTIDE SEQUENCE</scope>
    <source>
        <strain evidence="1">CBS 384.51</strain>
    </source>
</reference>
<dbReference type="EMBL" id="MU274937">
    <property type="protein sequence ID" value="KAI0084900.1"/>
    <property type="molecule type" value="Genomic_DNA"/>
</dbReference>